<dbReference type="RefSeq" id="WP_136821618.1">
    <property type="nucleotide sequence ID" value="NZ_BMJX01000004.1"/>
</dbReference>
<comment type="caution">
    <text evidence="1">The sequence shown here is derived from an EMBL/GenBank/DDBJ whole genome shotgun (WGS) entry which is preliminary data.</text>
</comment>
<dbReference type="PROSITE" id="PS51257">
    <property type="entry name" value="PROKAR_LIPOPROTEIN"/>
    <property type="match status" value="1"/>
</dbReference>
<dbReference type="OrthoDB" id="793772at2"/>
<accession>A0A4U0GZ82</accession>
<organism evidence="1 2">
    <name type="scientific">Sphingobacterium alkalisoli</name>
    <dbReference type="NCBI Taxonomy" id="1874115"/>
    <lineage>
        <taxon>Bacteria</taxon>
        <taxon>Pseudomonadati</taxon>
        <taxon>Bacteroidota</taxon>
        <taxon>Sphingobacteriia</taxon>
        <taxon>Sphingobacteriales</taxon>
        <taxon>Sphingobacteriaceae</taxon>
        <taxon>Sphingobacterium</taxon>
    </lineage>
</organism>
<dbReference type="AlphaFoldDB" id="A0A4U0GZ82"/>
<keyword evidence="2" id="KW-1185">Reference proteome</keyword>
<gene>
    <name evidence="1" type="ORF">FAZ19_15300</name>
</gene>
<sequence length="257" mass="28492">MKAIHLFVAVITLATLSSCEQGRNNDESASDSEIDQLENELKNIDPKAKGGNTCLLGYAEKYDELLTKDMVADATSSNVNEMTLGYQKVHKSNKYHDVTYSWKGSLTKTVGGMTFPMDDYVKLTGIEAISLFTFQASYRAVSEEETRKINEDMNEALDRNTDNSVVDQAIKKLDEIGISKAEQQKMVKDLTESAQKITKGFAKVNNLGQAATWNAKTNTLYVFENGAMFELVVELSDSGRNLEVAKTIATQILNKCK</sequence>
<protein>
    <recommendedName>
        <fullName evidence="3">Lipoprotein</fullName>
    </recommendedName>
</protein>
<evidence type="ECO:0000313" key="2">
    <source>
        <dbReference type="Proteomes" id="UP000309872"/>
    </source>
</evidence>
<dbReference type="Proteomes" id="UP000309872">
    <property type="component" value="Unassembled WGS sequence"/>
</dbReference>
<reference evidence="1 2" key="1">
    <citation type="submission" date="2019-04" db="EMBL/GenBank/DDBJ databases">
        <title>Sphingobacterium olei sp. nov., isolated from oil-contaminated soil.</title>
        <authorList>
            <person name="Liu B."/>
        </authorList>
    </citation>
    <scope>NUCLEOTIDE SEQUENCE [LARGE SCALE GENOMIC DNA]</scope>
    <source>
        <strain evidence="1 2">Y3L14</strain>
    </source>
</reference>
<evidence type="ECO:0000313" key="1">
    <source>
        <dbReference type="EMBL" id="TJY64557.1"/>
    </source>
</evidence>
<name>A0A4U0GZ82_9SPHI</name>
<dbReference type="EMBL" id="SUKA01000004">
    <property type="protein sequence ID" value="TJY64557.1"/>
    <property type="molecule type" value="Genomic_DNA"/>
</dbReference>
<evidence type="ECO:0008006" key="3">
    <source>
        <dbReference type="Google" id="ProtNLM"/>
    </source>
</evidence>
<proteinExistence type="predicted"/>